<evidence type="ECO:0000259" key="1">
    <source>
        <dbReference type="Pfam" id="PF00561"/>
    </source>
</evidence>
<proteinExistence type="predicted"/>
<gene>
    <name evidence="2" type="ORF">JS521_05820</name>
</gene>
<reference evidence="2 3" key="1">
    <citation type="submission" date="2021-02" db="EMBL/GenBank/DDBJ databases">
        <title>Genome Streptomyces sp. RHZ10.</title>
        <authorList>
            <person name="Besaury L."/>
        </authorList>
    </citation>
    <scope>NUCLEOTIDE SEQUENCE [LARGE SCALE GENOMIC DNA]</scope>
    <source>
        <strain evidence="2 3">RHZ10</strain>
    </source>
</reference>
<dbReference type="RefSeq" id="WP_205081644.1">
    <property type="nucleotide sequence ID" value="NZ_JAFEUF010000016.1"/>
</dbReference>
<protein>
    <submittedName>
        <fullName evidence="2">Alpha/beta fold hydrolase</fullName>
    </submittedName>
</protein>
<comment type="caution">
    <text evidence="2">The sequence shown here is derived from an EMBL/GenBank/DDBJ whole genome shotgun (WGS) entry which is preliminary data.</text>
</comment>
<dbReference type="PANTHER" id="PTHR43433:SF10">
    <property type="entry name" value="AB HYDROLASE-1 DOMAIN-CONTAINING PROTEIN"/>
    <property type="match status" value="1"/>
</dbReference>
<keyword evidence="2" id="KW-0378">Hydrolase</keyword>
<dbReference type="Gene3D" id="3.40.50.1820">
    <property type="entry name" value="alpha/beta hydrolase"/>
    <property type="match status" value="1"/>
</dbReference>
<sequence length="303" mass="33189">MRDRVRAADGRHLMVERMGDPRGRPVFLLHGTPGSRLGPAPRGMVLYQRHTQLIAYDRPGYGGSDRHEGRRIKDVVEDVRAIADALGLERFAVVGRSGGAPHALACAALMPERITRTAALVSLAPRDAAGLDWFDGMAASNVQAYSTAADDPESLAASFIVRSAQIRRDPVRLLDDLRRELTDSDRLVVNDAGIRSMLLRNFSEGLRHSAWGWIDDAIAFCRPWGFDPARITGRVLLWHGVKDVFAPVGHSRWLAGQIPGATAVLEPAAAHFDAFPMLPRVLDWLLDEREPPDAPRPALVPGG</sequence>
<accession>A0ABS2HRT3</accession>
<keyword evidence="3" id="KW-1185">Reference proteome</keyword>
<dbReference type="GO" id="GO:0016787">
    <property type="term" value="F:hydrolase activity"/>
    <property type="evidence" value="ECO:0007669"/>
    <property type="project" value="UniProtKB-KW"/>
</dbReference>
<organism evidence="2 3">
    <name type="scientific">Streptomyces durocortorensis</name>
    <dbReference type="NCBI Taxonomy" id="2811104"/>
    <lineage>
        <taxon>Bacteria</taxon>
        <taxon>Bacillati</taxon>
        <taxon>Actinomycetota</taxon>
        <taxon>Actinomycetes</taxon>
        <taxon>Kitasatosporales</taxon>
        <taxon>Streptomycetaceae</taxon>
        <taxon>Streptomyces</taxon>
    </lineage>
</organism>
<dbReference type="EMBL" id="JAFEUF010000016">
    <property type="protein sequence ID" value="MBM7053402.1"/>
    <property type="molecule type" value="Genomic_DNA"/>
</dbReference>
<dbReference type="Proteomes" id="UP000712045">
    <property type="component" value="Unassembled WGS sequence"/>
</dbReference>
<evidence type="ECO:0000313" key="2">
    <source>
        <dbReference type="EMBL" id="MBM7053402.1"/>
    </source>
</evidence>
<dbReference type="InterPro" id="IPR029058">
    <property type="entry name" value="AB_hydrolase_fold"/>
</dbReference>
<dbReference type="PANTHER" id="PTHR43433">
    <property type="entry name" value="HYDROLASE, ALPHA/BETA FOLD FAMILY PROTEIN"/>
    <property type="match status" value="1"/>
</dbReference>
<dbReference type="InterPro" id="IPR050471">
    <property type="entry name" value="AB_hydrolase"/>
</dbReference>
<dbReference type="Pfam" id="PF00561">
    <property type="entry name" value="Abhydrolase_1"/>
    <property type="match status" value="1"/>
</dbReference>
<feature type="domain" description="AB hydrolase-1" evidence="1">
    <location>
        <begin position="25"/>
        <end position="273"/>
    </location>
</feature>
<dbReference type="SUPFAM" id="SSF53474">
    <property type="entry name" value="alpha/beta-Hydrolases"/>
    <property type="match status" value="1"/>
</dbReference>
<evidence type="ECO:0000313" key="3">
    <source>
        <dbReference type="Proteomes" id="UP000712045"/>
    </source>
</evidence>
<dbReference type="InterPro" id="IPR000073">
    <property type="entry name" value="AB_hydrolase_1"/>
</dbReference>
<name>A0ABS2HRT3_9ACTN</name>